<evidence type="ECO:0000313" key="1">
    <source>
        <dbReference type="EMBL" id="MDV3455895.1"/>
    </source>
</evidence>
<accession>A0ABU3Y3B9</accession>
<reference evidence="1 2" key="1">
    <citation type="submission" date="2023-10" db="EMBL/GenBank/DDBJ databases">
        <title>Sphingomonas sp. HF-S4 16S ribosomal RNA gene Genome sequencing and assembly.</title>
        <authorList>
            <person name="Lee H."/>
        </authorList>
    </citation>
    <scope>NUCLEOTIDE SEQUENCE [LARGE SCALE GENOMIC DNA]</scope>
    <source>
        <strain evidence="1 2">HF-S4</strain>
    </source>
</reference>
<gene>
    <name evidence="1" type="ORF">RZN05_02780</name>
</gene>
<protein>
    <submittedName>
        <fullName evidence="1">Uncharacterized protein</fullName>
    </submittedName>
</protein>
<organism evidence="1 2">
    <name type="scientific">Sphingomonas agrestis</name>
    <dbReference type="NCBI Taxonomy" id="3080540"/>
    <lineage>
        <taxon>Bacteria</taxon>
        <taxon>Pseudomonadati</taxon>
        <taxon>Pseudomonadota</taxon>
        <taxon>Alphaproteobacteria</taxon>
        <taxon>Sphingomonadales</taxon>
        <taxon>Sphingomonadaceae</taxon>
        <taxon>Sphingomonas</taxon>
    </lineage>
</organism>
<evidence type="ECO:0000313" key="2">
    <source>
        <dbReference type="Proteomes" id="UP001273531"/>
    </source>
</evidence>
<name>A0ABU3Y3B9_9SPHN</name>
<dbReference type="RefSeq" id="WP_317225101.1">
    <property type="nucleotide sequence ID" value="NZ_JAWJEJ010000001.1"/>
</dbReference>
<dbReference type="Proteomes" id="UP001273531">
    <property type="component" value="Unassembled WGS sequence"/>
</dbReference>
<dbReference type="EMBL" id="JAWJEJ010000001">
    <property type="protein sequence ID" value="MDV3455895.1"/>
    <property type="molecule type" value="Genomic_DNA"/>
</dbReference>
<proteinExistence type="predicted"/>
<comment type="caution">
    <text evidence="1">The sequence shown here is derived from an EMBL/GenBank/DDBJ whole genome shotgun (WGS) entry which is preliminary data.</text>
</comment>
<sequence length="1223" mass="133531">MLMPPSPPKPRKGTIKPANLAVALGDYAGVTFHEGANEYLWWSPTWKVEGIVGTDAAGNPVVGDLTAKLPVQFVSGSIEAPVRPTVPKLKLSAKVSDPADDVEGETTLHIRLRWTRANGPIPVDDWHLPLLETMPWNDQQGRRAWTLMLDALHQLPEPFVDALGEVAIVRVKSLDIFNKATGIHWPFGRRAILISNDKMIGKLGNTPDITPADEAFVFTFIHELAHVVLADRAFGGDDRIARTLERLSIALKMKVEPWAFPGVHIVQFFLAPFFALLDGWFGDPPHDFVSDYAKITGWVVNRIDNPNWLVATTKTTLPDAATGLALLGNMSEVHLRNILLGTSKADPQLEAAGFVSAYASTDVHEDWAESIAYLAMPQAPRFTARNSDPKLFKQFGKRRNFFVAQGVWLEGHPEVVVGKWLNDWVDRNGLPFNDMRDWWVDFGRYVRTSGKAGTSHPIGPGGVAAQALAAARTTKAADPENQAGIGGGETHPFDDKAETELFVRFKEVAEQLRPFRDTWAPMLEALQDTLLRAEISPRDTTVFELLRTAELHGEGLRAIGYGVPDAKQGDLLIDSKPLPWLVTDSEKGVVRQILAALQGHDTESTPGPARYLWTPASKTRVWHRRIVEGGIPDLKSAMINIIRLWGEEKTANAGDFDDLPDFVDQLVEAWGLDARSFAGMAWREDRTDRAVLAYCHTHGDGLQTRPADFEPQPGDLMRFAKPDHWAVVTSLPKAPMLSAIGTGGDAGPVGEPLRAAKLLYGEALGTPQALWAPSSAPRLFLPKANAKSSMFFDINLAMGEAVRTVGLNSVEQAGGSVRAWAYQTWLSVLNLMLAKGATPEAAKACAHLMPASDASEVQVEAFILAHGALRTCGPAKAGDLIEWIGAKGEVRRGLAMATERDGRIVQLFSIDDDKNEFTVEDADIEPDGIRMVWQPSIEPRRLVLEPAVETFYGTSSSIMAWLDHVAKATGGVTKVDGEKVDLDPRSRTDAPTLLAASAPEWVRARIHNADGDGSLRARLGTLGLGIEAGEGLRTMPLGAWFGNEKSFGIVVQSTSDGLAHRVALFDTNGLRFALADGEEADWCWRPSAEPFAYTLPAVDGGYTNRNALLGTLEIWAAEEARTNAELFSDSDFLASPFLDPKLVRILEKGAEVPDWRTYLDAFGSGVRISGVGPGDFVSVNGRQGVMLAGGRVITPTPSGILRARELRALDWCWTPHPLRRSKV</sequence>
<keyword evidence="2" id="KW-1185">Reference proteome</keyword>